<proteinExistence type="predicted"/>
<evidence type="ECO:0000256" key="1">
    <source>
        <dbReference type="SAM" id="MobiDB-lite"/>
    </source>
</evidence>
<dbReference type="EMBL" id="JADEYR010000002">
    <property type="protein sequence ID" value="MBE9403369.1"/>
    <property type="molecule type" value="Genomic_DNA"/>
</dbReference>
<evidence type="ECO:0000313" key="3">
    <source>
        <dbReference type="Proteomes" id="UP000644727"/>
    </source>
</evidence>
<sequence length="312" mass="34827">MMRIPEGFSTRIARRPADDRSGSDGVDGDTWLAHLPALVDRCLDSWDLRLDGDSWYGENALVIPVRRHDDERAALKLTWPHREATTEHLALRAWAGRGAVRMLAASPADRALLLERLDGDRDLTTVPILEACEEIGRLFRVLGHPALPQLDTVAAKAEQWRGELAQARPTVPRRLTEQALSVLDDLLVDAPQARMVHEDLHDMNVLAPLDPQRGDWLAIDPKPVAGEWAYAVAPIVWNREDAAERAHSFRTHVRLRAEVVADEAGLDLDRVQAWTLVRLTVNAVWAAQFPAAAHFHGRMIALAKAFSEPLGW</sequence>
<gene>
    <name evidence="2" type="ORF">IOE58_03900</name>
</gene>
<keyword evidence="3" id="KW-1185">Reference proteome</keyword>
<keyword evidence="2" id="KW-0808">Transferase</keyword>
<dbReference type="SUPFAM" id="SSF56112">
    <property type="entry name" value="Protein kinase-like (PK-like)"/>
    <property type="match status" value="1"/>
</dbReference>
<dbReference type="InterPro" id="IPR006748">
    <property type="entry name" value="NH2Glyco/OHUrea_AB-resist_kin"/>
</dbReference>
<dbReference type="Pfam" id="PF04655">
    <property type="entry name" value="APH_6_hur"/>
    <property type="match status" value="1"/>
</dbReference>
<protein>
    <submittedName>
        <fullName evidence="2">Kinase</fullName>
    </submittedName>
</protein>
<comment type="caution">
    <text evidence="2">The sequence shown here is derived from an EMBL/GenBank/DDBJ whole genome shotgun (WGS) entry which is preliminary data.</text>
</comment>
<evidence type="ECO:0000313" key="2">
    <source>
        <dbReference type="EMBL" id="MBE9403369.1"/>
    </source>
</evidence>
<dbReference type="Proteomes" id="UP000644727">
    <property type="component" value="Unassembled WGS sequence"/>
</dbReference>
<dbReference type="GO" id="GO:0016301">
    <property type="term" value="F:kinase activity"/>
    <property type="evidence" value="ECO:0007669"/>
    <property type="project" value="UniProtKB-KW"/>
</dbReference>
<dbReference type="InterPro" id="IPR011009">
    <property type="entry name" value="Kinase-like_dom_sf"/>
</dbReference>
<keyword evidence="2" id="KW-0418">Kinase</keyword>
<accession>A0ABR9VYV6</accession>
<organism evidence="2 3">
    <name type="scientific">Brachybacterium epidermidis</name>
    <dbReference type="NCBI Taxonomy" id="2781983"/>
    <lineage>
        <taxon>Bacteria</taxon>
        <taxon>Bacillati</taxon>
        <taxon>Actinomycetota</taxon>
        <taxon>Actinomycetes</taxon>
        <taxon>Micrococcales</taxon>
        <taxon>Dermabacteraceae</taxon>
        <taxon>Brachybacterium</taxon>
    </lineage>
</organism>
<name>A0ABR9VYV6_9MICO</name>
<feature type="region of interest" description="Disordered" evidence="1">
    <location>
        <begin position="1"/>
        <end position="26"/>
    </location>
</feature>
<reference evidence="2 3" key="1">
    <citation type="submission" date="2020-10" db="EMBL/GenBank/DDBJ databases">
        <title>Draft genome and description of Brachybacterium epidermidis sp nov.</title>
        <authorList>
            <person name="Boxberger M."/>
            <person name="La Scola B."/>
        </authorList>
    </citation>
    <scope>NUCLEOTIDE SEQUENCE [LARGE SCALE GENOMIC DNA]</scope>
    <source>
        <strain evidence="2 3">Marseille-Q2903</strain>
    </source>
</reference>